<accession>A0A438FUF3</accession>
<proteinExistence type="predicted"/>
<dbReference type="EMBL" id="QGNW01000736">
    <property type="protein sequence ID" value="RVW63585.1"/>
    <property type="molecule type" value="Genomic_DNA"/>
</dbReference>
<comment type="caution">
    <text evidence="1">The sequence shown here is derived from an EMBL/GenBank/DDBJ whole genome shotgun (WGS) entry which is preliminary data.</text>
</comment>
<dbReference type="AlphaFoldDB" id="A0A438FUF3"/>
<organism evidence="1 2">
    <name type="scientific">Vitis vinifera</name>
    <name type="common">Grape</name>
    <dbReference type="NCBI Taxonomy" id="29760"/>
    <lineage>
        <taxon>Eukaryota</taxon>
        <taxon>Viridiplantae</taxon>
        <taxon>Streptophyta</taxon>
        <taxon>Embryophyta</taxon>
        <taxon>Tracheophyta</taxon>
        <taxon>Spermatophyta</taxon>
        <taxon>Magnoliopsida</taxon>
        <taxon>eudicotyledons</taxon>
        <taxon>Gunneridae</taxon>
        <taxon>Pentapetalae</taxon>
        <taxon>rosids</taxon>
        <taxon>Vitales</taxon>
        <taxon>Vitaceae</taxon>
        <taxon>Viteae</taxon>
        <taxon>Vitis</taxon>
    </lineage>
</organism>
<dbReference type="Proteomes" id="UP000288805">
    <property type="component" value="Unassembled WGS sequence"/>
</dbReference>
<evidence type="ECO:0008006" key="3">
    <source>
        <dbReference type="Google" id="ProtNLM"/>
    </source>
</evidence>
<sequence length="461" mass="52810">MLNWEDLKARKTLKNGSMEAACEQYEILQISFDTFANVLRNQHLQRRKSNAFHSAGKSLMLHIYINDIGDWAPVIYASRLVRYHLSKVEEHEVQGGVAKAFQNLLTEAGEWRPSLNGLVFERIEGEGAARLEKAFSVEEVVSALSDLSGDKVPGLGGAEDLRDFRPISLVGGLLAKVLDKRLKKVAGKVVYLSQNAFVEGKQILDATLIANKAIDSLLNSNESGVLCKLEIKMAYDHLNWDFFAPELIWTKSEILPMGRVENLEELALELGYLGLPLGASHNSIVVWDGVEESMPIYISLLCMLKVVRLRPEQIQRDFLWSEGDFELKIHLVNWCFIEEREALWKQVISRKFGVEEGRWYTCEDKWCGDEALCDSFPSLYALVVSKEKWVAEVWDPSIEGGCWSLHFSRPFNNWEVDLVEQLLLTIQVWKERNRIAFDNEELSLHRMKNSFVHSFWSWTKL</sequence>
<name>A0A438FUF3_VITVI</name>
<protein>
    <recommendedName>
        <fullName evidence="3">Reverse transcriptase domain-containing protein</fullName>
    </recommendedName>
</protein>
<evidence type="ECO:0000313" key="1">
    <source>
        <dbReference type="EMBL" id="RVW63585.1"/>
    </source>
</evidence>
<reference evidence="1 2" key="1">
    <citation type="journal article" date="2018" name="PLoS Genet.">
        <title>Population sequencing reveals clonal diversity and ancestral inbreeding in the grapevine cultivar Chardonnay.</title>
        <authorList>
            <person name="Roach M.J."/>
            <person name="Johnson D.L."/>
            <person name="Bohlmann J."/>
            <person name="van Vuuren H.J."/>
            <person name="Jones S.J."/>
            <person name="Pretorius I.S."/>
            <person name="Schmidt S.A."/>
            <person name="Borneman A.R."/>
        </authorList>
    </citation>
    <scope>NUCLEOTIDE SEQUENCE [LARGE SCALE GENOMIC DNA]</scope>
    <source>
        <strain evidence="2">cv. Chardonnay</strain>
        <tissue evidence="1">Leaf</tissue>
    </source>
</reference>
<evidence type="ECO:0000313" key="2">
    <source>
        <dbReference type="Proteomes" id="UP000288805"/>
    </source>
</evidence>
<gene>
    <name evidence="1" type="ORF">CK203_057416</name>
</gene>